<comment type="caution">
    <text evidence="1">The sequence shown here is derived from an EMBL/GenBank/DDBJ whole genome shotgun (WGS) entry which is preliminary data.</text>
</comment>
<dbReference type="AlphaFoldDB" id="A0A2K1QQY0"/>
<accession>A0A2K1QQY0</accession>
<gene>
    <name evidence="1" type="ORF">CAC42_6956</name>
</gene>
<evidence type="ECO:0000313" key="2">
    <source>
        <dbReference type="Proteomes" id="UP000243797"/>
    </source>
</evidence>
<dbReference type="Gene3D" id="1.10.630.10">
    <property type="entry name" value="Cytochrome P450"/>
    <property type="match status" value="1"/>
</dbReference>
<protein>
    <submittedName>
        <fullName evidence="1">Uncharacterized protein</fullName>
    </submittedName>
</protein>
<dbReference type="GO" id="GO:0005506">
    <property type="term" value="F:iron ion binding"/>
    <property type="evidence" value="ECO:0007669"/>
    <property type="project" value="InterPro"/>
</dbReference>
<dbReference type="OrthoDB" id="1470350at2759"/>
<name>A0A2K1QQY0_9PEZI</name>
<reference evidence="1 2" key="1">
    <citation type="submission" date="2017-06" db="EMBL/GenBank/DDBJ databases">
        <title>Draft genome sequence of a variant of Elsinoe murrayae.</title>
        <authorList>
            <person name="Cheng Q."/>
        </authorList>
    </citation>
    <scope>NUCLEOTIDE SEQUENCE [LARGE SCALE GENOMIC DNA]</scope>
    <source>
        <strain evidence="1 2">CQ-2017a</strain>
    </source>
</reference>
<keyword evidence="2" id="KW-1185">Reference proteome</keyword>
<dbReference type="InParanoid" id="A0A2K1QQY0"/>
<dbReference type="EMBL" id="NKHZ01000051">
    <property type="protein sequence ID" value="PNS17273.1"/>
    <property type="molecule type" value="Genomic_DNA"/>
</dbReference>
<dbReference type="SUPFAM" id="SSF48264">
    <property type="entry name" value="Cytochrome P450"/>
    <property type="match status" value="1"/>
</dbReference>
<organism evidence="1 2">
    <name type="scientific">Sphaceloma murrayae</name>
    <dbReference type="NCBI Taxonomy" id="2082308"/>
    <lineage>
        <taxon>Eukaryota</taxon>
        <taxon>Fungi</taxon>
        <taxon>Dikarya</taxon>
        <taxon>Ascomycota</taxon>
        <taxon>Pezizomycotina</taxon>
        <taxon>Dothideomycetes</taxon>
        <taxon>Dothideomycetidae</taxon>
        <taxon>Myriangiales</taxon>
        <taxon>Elsinoaceae</taxon>
        <taxon>Sphaceloma</taxon>
    </lineage>
</organism>
<dbReference type="InterPro" id="IPR036396">
    <property type="entry name" value="Cyt_P450_sf"/>
</dbReference>
<sequence length="136" mass="15079">MSYGQLLEVLLKNAMSTILFSAVKAPEWLLPNSLKELKIARGAFIKHIEAKIEGQERAAFKNEKSKIQENHLRDMLVGSLLSTNEKAKVGGGRGSRVILSDEELYGNLFMYNLGGFKRTSTQLTYTLPLLAVNPAP</sequence>
<dbReference type="GO" id="GO:0016705">
    <property type="term" value="F:oxidoreductase activity, acting on paired donors, with incorporation or reduction of molecular oxygen"/>
    <property type="evidence" value="ECO:0007669"/>
    <property type="project" value="InterPro"/>
</dbReference>
<dbReference type="Proteomes" id="UP000243797">
    <property type="component" value="Unassembled WGS sequence"/>
</dbReference>
<evidence type="ECO:0000313" key="1">
    <source>
        <dbReference type="EMBL" id="PNS17273.1"/>
    </source>
</evidence>
<proteinExistence type="predicted"/>
<dbReference type="GO" id="GO:0020037">
    <property type="term" value="F:heme binding"/>
    <property type="evidence" value="ECO:0007669"/>
    <property type="project" value="InterPro"/>
</dbReference>
<dbReference type="GO" id="GO:0004497">
    <property type="term" value="F:monooxygenase activity"/>
    <property type="evidence" value="ECO:0007669"/>
    <property type="project" value="InterPro"/>
</dbReference>